<gene>
    <name evidence="6" type="ORF">CGC20_7610</name>
</gene>
<dbReference type="Gene3D" id="3.90.1410.10">
    <property type="entry name" value="set domain protein methyltransferase, domain 1"/>
    <property type="match status" value="1"/>
</dbReference>
<dbReference type="CDD" id="cd10527">
    <property type="entry name" value="SET_LSMT"/>
    <property type="match status" value="1"/>
</dbReference>
<evidence type="ECO:0000313" key="7">
    <source>
        <dbReference type="Proteomes" id="UP000318821"/>
    </source>
</evidence>
<sequence length="751" mass="83039">MCDITYTAFEVKIRSSAEARLSFTISADPHGAEQPAERSELDGGEGAMWPRGKYVERCRQRPDAYGLLWRKLSGEGYAVLAAPANDCPSAVPLVRALVGVACFLYFLRYPFRPILPFLWQLLTVPDIHCPCTQLSGAMSTSAPLTTAVQWFAAQLNNSDNAEVKRRYLRWHAEDTGVPYSDEDPLFVQAVLASRTGWTLPELLWRARLVALDGRTLWECLDARMIAGRVRDVVDPWNEQLSVKLAWHFMEEQQRGELPPASSLNALRAALDEYATATIKPQGSLSVTESSAARSALRDADHGRCATLTDAWSDKVAFIPMEAGNDYSEGSLRCAAPVPSRGTLLQVPRSEMFFIGSLLQYCSLGRAIAAEPSLRGLLANEEAMLVLCLVYERFVEGVERSHWRRLLTHCPGRYPTIPIAWELRDLAELDGLDMVDDVLAKRSQMQAFVDQLQNSLLPLFHRALSKLYGASAAAPSLADMSAAFVWEHLVWAQSTFDSRAFNLNVDGAVVMALVPLADMVNHANHTDVLVRKVEPNGGPFTMQVGAALTAADVGRELWMSYGPLQNWELLQHYGFLLGPDNVHDKLPFPLAVPAGPNEPQGESDATDTSAPLSREGGTESSWDARRLALMRRYALCLPGRCWIPHDGVPPAALLALLRVQLAQADEFDMMEGRRYGPFEPLSPVTEAAVVSVVKSTVQCVMESFPTTLAEDEETLAEVHGDEPTKNHMLCLQLRVGLKRIASRCLEWCARHS</sequence>
<dbReference type="VEuPathDB" id="TriTrypDB:LdCL_300006700"/>
<dbReference type="GO" id="GO:0016279">
    <property type="term" value="F:protein-lysine N-methyltransferase activity"/>
    <property type="evidence" value="ECO:0007669"/>
    <property type="project" value="TreeGrafter"/>
</dbReference>
<dbReference type="InterPro" id="IPR036464">
    <property type="entry name" value="Rubisco_LSMT_subst-bd_sf"/>
</dbReference>
<organism evidence="6 7">
    <name type="scientific">Leishmania donovani</name>
    <dbReference type="NCBI Taxonomy" id="5661"/>
    <lineage>
        <taxon>Eukaryota</taxon>
        <taxon>Discoba</taxon>
        <taxon>Euglenozoa</taxon>
        <taxon>Kinetoplastea</taxon>
        <taxon>Metakinetoplastina</taxon>
        <taxon>Trypanosomatida</taxon>
        <taxon>Trypanosomatidae</taxon>
        <taxon>Leishmaniinae</taxon>
        <taxon>Leishmania</taxon>
    </lineage>
</organism>
<dbReference type="InterPro" id="IPR050600">
    <property type="entry name" value="SETD3_SETD6_MTase"/>
</dbReference>
<dbReference type="SUPFAM" id="SSF81822">
    <property type="entry name" value="RuBisCo LSMT C-terminal, substrate-binding domain"/>
    <property type="match status" value="1"/>
</dbReference>
<evidence type="ECO:0000256" key="1">
    <source>
        <dbReference type="ARBA" id="ARBA00022603"/>
    </source>
</evidence>
<keyword evidence="1" id="KW-0489">Methyltransferase</keyword>
<dbReference type="Gene3D" id="3.90.1420.10">
    <property type="entry name" value="Rubisco LSMT, substrate-binding domain"/>
    <property type="match status" value="1"/>
</dbReference>
<dbReference type="InterPro" id="IPR015353">
    <property type="entry name" value="Rubisco_LSMT_subst-bd"/>
</dbReference>
<protein>
    <submittedName>
        <fullName evidence="6">Rubisco LSMT substrate-binding family protein</fullName>
    </submittedName>
</protein>
<dbReference type="FunFam" id="3.90.1410.10:FF:000032">
    <property type="entry name" value="Rubisco LSMT substrate-binding, putative"/>
    <property type="match status" value="1"/>
</dbReference>
<accession>A0A504X6J0</accession>
<dbReference type="PANTHER" id="PTHR13271:SF115">
    <property type="entry name" value="RUBISCO LSMT SUBSTRATE-BINDING DOMAIN-CONTAINING PROTEIN"/>
    <property type="match status" value="1"/>
</dbReference>
<dbReference type="EMBL" id="RHLD01000008">
    <property type="protein sequence ID" value="TPP43488.1"/>
    <property type="molecule type" value="Genomic_DNA"/>
</dbReference>
<dbReference type="SUPFAM" id="SSF82199">
    <property type="entry name" value="SET domain"/>
    <property type="match status" value="1"/>
</dbReference>
<comment type="caution">
    <text evidence="6">The sequence shown here is derived from an EMBL/GenBank/DDBJ whole genome shotgun (WGS) entry which is preliminary data.</text>
</comment>
<evidence type="ECO:0000313" key="6">
    <source>
        <dbReference type="EMBL" id="TPP43488.1"/>
    </source>
</evidence>
<evidence type="ECO:0000256" key="4">
    <source>
        <dbReference type="SAM" id="MobiDB-lite"/>
    </source>
</evidence>
<evidence type="ECO:0000256" key="3">
    <source>
        <dbReference type="ARBA" id="ARBA00022691"/>
    </source>
</evidence>
<reference evidence="7" key="1">
    <citation type="submission" date="2019-02" db="EMBL/GenBank/DDBJ databases">
        <title>FDA dAtabase for Regulatory Grade micrObial Sequences (FDA-ARGOS): Supporting development and validation of Infectious Disease Dx tests.</title>
        <authorList>
            <person name="Duncan R."/>
            <person name="Fisher C."/>
            <person name="Tallon L."/>
            <person name="Sadzewicz L."/>
            <person name="Sengamalay N."/>
            <person name="Ott S."/>
            <person name="Godinez A."/>
            <person name="Nagaraj S."/>
            <person name="Vavikolanu K."/>
            <person name="Vyas G."/>
            <person name="Nadendla S."/>
            <person name="Aluvathingal J."/>
            <person name="Sichtig H."/>
        </authorList>
    </citation>
    <scope>NUCLEOTIDE SEQUENCE [LARGE SCALE GENOMIC DNA]</scope>
    <source>
        <strain evidence="7">FDAARGOS_360</strain>
    </source>
</reference>
<dbReference type="PANTHER" id="PTHR13271">
    <property type="entry name" value="UNCHARACTERIZED PUTATIVE METHYLTRANSFERASE"/>
    <property type="match status" value="1"/>
</dbReference>
<dbReference type="Pfam" id="PF09273">
    <property type="entry name" value="Rubis-subs-bind"/>
    <property type="match status" value="1"/>
</dbReference>
<dbReference type="VEuPathDB" id="TriTrypDB:LDHU3_30.0280"/>
<feature type="region of interest" description="Disordered" evidence="4">
    <location>
        <begin position="587"/>
        <end position="618"/>
    </location>
</feature>
<evidence type="ECO:0000259" key="5">
    <source>
        <dbReference type="Pfam" id="PF09273"/>
    </source>
</evidence>
<evidence type="ECO:0000256" key="2">
    <source>
        <dbReference type="ARBA" id="ARBA00022679"/>
    </source>
</evidence>
<feature type="domain" description="Rubisco LSMT substrate-binding" evidence="5">
    <location>
        <begin position="647"/>
        <end position="739"/>
    </location>
</feature>
<keyword evidence="3" id="KW-0949">S-adenosyl-L-methionine</keyword>
<dbReference type="GO" id="GO:0032259">
    <property type="term" value="P:methylation"/>
    <property type="evidence" value="ECO:0007669"/>
    <property type="project" value="UniProtKB-KW"/>
</dbReference>
<dbReference type="Proteomes" id="UP000318821">
    <property type="component" value="Unassembled WGS sequence"/>
</dbReference>
<keyword evidence="2" id="KW-0808">Transferase</keyword>
<dbReference type="AlphaFoldDB" id="A0A504X6J0"/>
<dbReference type="VEuPathDB" id="TriTrypDB:LdBPK_300160.1"/>
<name>A0A504X6J0_LEIDO</name>
<proteinExistence type="predicted"/>
<dbReference type="InterPro" id="IPR046341">
    <property type="entry name" value="SET_dom_sf"/>
</dbReference>